<feature type="domain" description="HTH tetR-type" evidence="5">
    <location>
        <begin position="5"/>
        <end position="65"/>
    </location>
</feature>
<accession>A0ABN1ZBS0</accession>
<comment type="caution">
    <text evidence="6">The sequence shown here is derived from an EMBL/GenBank/DDBJ whole genome shotgun (WGS) entry which is preliminary data.</text>
</comment>
<sequence>MRWAPDARGRLERAAFELFAEQGFAATTVPQITARAGLTTRTFFRHFADKREVVFAGDEIPENAARLIAEAPADLEPMQVIRSVLHQVAAARFDGNHAQTAAWRRIVEGNDELRDRDARKRSDLVRAARGALVGRGETPLQATVLAEIGVLVFQVALESWVEEDPATARPMSVVIDEVLAALPLAARP</sequence>
<dbReference type="InterPro" id="IPR009057">
    <property type="entry name" value="Homeodomain-like_sf"/>
</dbReference>
<keyword evidence="2 4" id="KW-0238">DNA-binding</keyword>
<name>A0ABN1ZBS0_9MICO</name>
<proteinExistence type="predicted"/>
<dbReference type="PROSITE" id="PS50977">
    <property type="entry name" value="HTH_TETR_2"/>
    <property type="match status" value="1"/>
</dbReference>
<evidence type="ECO:0000313" key="7">
    <source>
        <dbReference type="Proteomes" id="UP001501742"/>
    </source>
</evidence>
<evidence type="ECO:0000313" key="6">
    <source>
        <dbReference type="EMBL" id="GAA1493065.1"/>
    </source>
</evidence>
<dbReference type="InterPro" id="IPR001647">
    <property type="entry name" value="HTH_TetR"/>
</dbReference>
<keyword evidence="1" id="KW-0805">Transcription regulation</keyword>
<dbReference type="InterPro" id="IPR050109">
    <property type="entry name" value="HTH-type_TetR-like_transc_reg"/>
</dbReference>
<dbReference type="PROSITE" id="PS01081">
    <property type="entry name" value="HTH_TETR_1"/>
    <property type="match status" value="1"/>
</dbReference>
<dbReference type="PRINTS" id="PR00455">
    <property type="entry name" value="HTHTETR"/>
</dbReference>
<evidence type="ECO:0000256" key="3">
    <source>
        <dbReference type="ARBA" id="ARBA00023163"/>
    </source>
</evidence>
<organism evidence="6 7">
    <name type="scientific">Curtobacterium herbarum</name>
    <dbReference type="NCBI Taxonomy" id="150122"/>
    <lineage>
        <taxon>Bacteria</taxon>
        <taxon>Bacillati</taxon>
        <taxon>Actinomycetota</taxon>
        <taxon>Actinomycetes</taxon>
        <taxon>Micrococcales</taxon>
        <taxon>Microbacteriaceae</taxon>
        <taxon>Curtobacterium</taxon>
    </lineage>
</organism>
<dbReference type="Pfam" id="PF00440">
    <property type="entry name" value="TetR_N"/>
    <property type="match status" value="1"/>
</dbReference>
<evidence type="ECO:0000259" key="5">
    <source>
        <dbReference type="PROSITE" id="PS50977"/>
    </source>
</evidence>
<dbReference type="PANTHER" id="PTHR30055">
    <property type="entry name" value="HTH-TYPE TRANSCRIPTIONAL REGULATOR RUTR"/>
    <property type="match status" value="1"/>
</dbReference>
<gene>
    <name evidence="6" type="ORF">GCM10009627_14110</name>
</gene>
<evidence type="ECO:0000256" key="2">
    <source>
        <dbReference type="ARBA" id="ARBA00023125"/>
    </source>
</evidence>
<protein>
    <submittedName>
        <fullName evidence="6">TetR/AcrR family transcriptional regulator</fullName>
    </submittedName>
</protein>
<dbReference type="Gene3D" id="1.10.357.10">
    <property type="entry name" value="Tetracycline Repressor, domain 2"/>
    <property type="match status" value="1"/>
</dbReference>
<keyword evidence="3" id="KW-0804">Transcription</keyword>
<dbReference type="EMBL" id="BAAAJX010000005">
    <property type="protein sequence ID" value="GAA1493065.1"/>
    <property type="molecule type" value="Genomic_DNA"/>
</dbReference>
<dbReference type="Proteomes" id="UP001501742">
    <property type="component" value="Unassembled WGS sequence"/>
</dbReference>
<dbReference type="PANTHER" id="PTHR30055:SF238">
    <property type="entry name" value="MYCOFACTOCIN BIOSYNTHESIS TRANSCRIPTIONAL REGULATOR MFTR-RELATED"/>
    <property type="match status" value="1"/>
</dbReference>
<dbReference type="InterPro" id="IPR023772">
    <property type="entry name" value="DNA-bd_HTH_TetR-type_CS"/>
</dbReference>
<evidence type="ECO:0000256" key="1">
    <source>
        <dbReference type="ARBA" id="ARBA00023015"/>
    </source>
</evidence>
<evidence type="ECO:0000256" key="4">
    <source>
        <dbReference type="PROSITE-ProRule" id="PRU00335"/>
    </source>
</evidence>
<dbReference type="SUPFAM" id="SSF46689">
    <property type="entry name" value="Homeodomain-like"/>
    <property type="match status" value="1"/>
</dbReference>
<feature type="DNA-binding region" description="H-T-H motif" evidence="4">
    <location>
        <begin position="28"/>
        <end position="47"/>
    </location>
</feature>
<keyword evidence="7" id="KW-1185">Reference proteome</keyword>
<dbReference type="RefSeq" id="WP_204606565.1">
    <property type="nucleotide sequence ID" value="NZ_BAAAJX010000005.1"/>
</dbReference>
<reference evidence="6 7" key="1">
    <citation type="journal article" date="2019" name="Int. J. Syst. Evol. Microbiol.">
        <title>The Global Catalogue of Microorganisms (GCM) 10K type strain sequencing project: providing services to taxonomists for standard genome sequencing and annotation.</title>
        <authorList>
            <consortium name="The Broad Institute Genomics Platform"/>
            <consortium name="The Broad Institute Genome Sequencing Center for Infectious Disease"/>
            <person name="Wu L."/>
            <person name="Ma J."/>
        </authorList>
    </citation>
    <scope>NUCLEOTIDE SEQUENCE [LARGE SCALE GENOMIC DNA]</scope>
    <source>
        <strain evidence="6 7">JCM 12140</strain>
    </source>
</reference>